<accession>A0AAP0HU10</accession>
<dbReference type="InterPro" id="IPR011990">
    <property type="entry name" value="TPR-like_helical_dom_sf"/>
</dbReference>
<dbReference type="Pfam" id="PF01535">
    <property type="entry name" value="PPR"/>
    <property type="match status" value="2"/>
</dbReference>
<name>A0AAP0HU10_9MAGN</name>
<dbReference type="EMBL" id="JBBNAE010000009">
    <property type="protein sequence ID" value="KAK9097377.1"/>
    <property type="molecule type" value="Genomic_DNA"/>
</dbReference>
<keyword evidence="3" id="KW-1185">Reference proteome</keyword>
<evidence type="ECO:0008006" key="4">
    <source>
        <dbReference type="Google" id="ProtNLM"/>
    </source>
</evidence>
<dbReference type="Gene3D" id="1.25.40.10">
    <property type="entry name" value="Tetratricopeptide repeat domain"/>
    <property type="match status" value="1"/>
</dbReference>
<dbReference type="Proteomes" id="UP001417504">
    <property type="component" value="Unassembled WGS sequence"/>
</dbReference>
<evidence type="ECO:0000313" key="2">
    <source>
        <dbReference type="EMBL" id="KAK9097377.1"/>
    </source>
</evidence>
<proteinExistence type="predicted"/>
<protein>
    <recommendedName>
        <fullName evidence="4">Pentatricopeptide repeat-containing protein</fullName>
    </recommendedName>
</protein>
<organism evidence="2 3">
    <name type="scientific">Stephania japonica</name>
    <dbReference type="NCBI Taxonomy" id="461633"/>
    <lineage>
        <taxon>Eukaryota</taxon>
        <taxon>Viridiplantae</taxon>
        <taxon>Streptophyta</taxon>
        <taxon>Embryophyta</taxon>
        <taxon>Tracheophyta</taxon>
        <taxon>Spermatophyta</taxon>
        <taxon>Magnoliopsida</taxon>
        <taxon>Ranunculales</taxon>
        <taxon>Menispermaceae</taxon>
        <taxon>Menispermoideae</taxon>
        <taxon>Cissampelideae</taxon>
        <taxon>Stephania</taxon>
    </lineage>
</organism>
<reference evidence="2 3" key="1">
    <citation type="submission" date="2024-01" db="EMBL/GenBank/DDBJ databases">
        <title>Genome assemblies of Stephania.</title>
        <authorList>
            <person name="Yang L."/>
        </authorList>
    </citation>
    <scope>NUCLEOTIDE SEQUENCE [LARGE SCALE GENOMIC DNA]</scope>
    <source>
        <strain evidence="2">QJT</strain>
        <tissue evidence="2">Leaf</tissue>
    </source>
</reference>
<sequence length="97" mass="10725">MPEAQSVQDARTLAVKCASCAMEEARKVFDEMLFRIEVPWAIMISGYVNQGDTDSAYLLFDVALEECFINNVKVGDCFEDGGPIRKVLVRLACMAVA</sequence>
<evidence type="ECO:0000256" key="1">
    <source>
        <dbReference type="ARBA" id="ARBA00022737"/>
    </source>
</evidence>
<evidence type="ECO:0000313" key="3">
    <source>
        <dbReference type="Proteomes" id="UP001417504"/>
    </source>
</evidence>
<dbReference type="NCBIfam" id="TIGR00756">
    <property type="entry name" value="PPR"/>
    <property type="match status" value="1"/>
</dbReference>
<dbReference type="InterPro" id="IPR002885">
    <property type="entry name" value="PPR_rpt"/>
</dbReference>
<gene>
    <name evidence="2" type="ORF">Sjap_022874</name>
</gene>
<keyword evidence="1" id="KW-0677">Repeat</keyword>
<dbReference type="AlphaFoldDB" id="A0AAP0HU10"/>
<comment type="caution">
    <text evidence="2">The sequence shown here is derived from an EMBL/GenBank/DDBJ whole genome shotgun (WGS) entry which is preliminary data.</text>
</comment>